<keyword evidence="1" id="KW-0732">Signal</keyword>
<dbReference type="EMBL" id="PDNB01000046">
    <property type="protein sequence ID" value="PGH13406.1"/>
    <property type="molecule type" value="Genomic_DNA"/>
</dbReference>
<proteinExistence type="predicted"/>
<accession>A0A2B7XW40</accession>
<sequence length="108" mass="12365">MSLLHLLLGLPAFAPLEIRRVRRLYTNTGKPYNREVSVWKLEPQSKRGDDFVLREPTKEWGVEVLKPKVEKETEMVVWDGTRSQCECLACRRGGGALTGRNKKGKKRA</sequence>
<reference evidence="2 3" key="1">
    <citation type="submission" date="2017-10" db="EMBL/GenBank/DDBJ databases">
        <title>Comparative genomics in systemic dimorphic fungi from Ajellomycetaceae.</title>
        <authorList>
            <person name="Munoz J.F."/>
            <person name="Mcewen J.G."/>
            <person name="Clay O.K."/>
            <person name="Cuomo C.A."/>
        </authorList>
    </citation>
    <scope>NUCLEOTIDE SEQUENCE [LARGE SCALE GENOMIC DNA]</scope>
    <source>
        <strain evidence="2 3">UAMH5409</strain>
    </source>
</reference>
<name>A0A2B7XW40_9EURO</name>
<evidence type="ECO:0000256" key="1">
    <source>
        <dbReference type="SAM" id="SignalP"/>
    </source>
</evidence>
<comment type="caution">
    <text evidence="2">The sequence shown here is derived from an EMBL/GenBank/DDBJ whole genome shotgun (WGS) entry which is preliminary data.</text>
</comment>
<evidence type="ECO:0000313" key="2">
    <source>
        <dbReference type="EMBL" id="PGH13406.1"/>
    </source>
</evidence>
<evidence type="ECO:0000313" key="3">
    <source>
        <dbReference type="Proteomes" id="UP000223968"/>
    </source>
</evidence>
<protein>
    <submittedName>
        <fullName evidence="2">Uncharacterized protein</fullName>
    </submittedName>
</protein>
<gene>
    <name evidence="2" type="ORF">AJ79_03685</name>
</gene>
<dbReference type="Proteomes" id="UP000223968">
    <property type="component" value="Unassembled WGS sequence"/>
</dbReference>
<feature type="signal peptide" evidence="1">
    <location>
        <begin position="1"/>
        <end position="18"/>
    </location>
</feature>
<keyword evidence="3" id="KW-1185">Reference proteome</keyword>
<organism evidence="2 3">
    <name type="scientific">Helicocarpus griseus UAMH5409</name>
    <dbReference type="NCBI Taxonomy" id="1447875"/>
    <lineage>
        <taxon>Eukaryota</taxon>
        <taxon>Fungi</taxon>
        <taxon>Dikarya</taxon>
        <taxon>Ascomycota</taxon>
        <taxon>Pezizomycotina</taxon>
        <taxon>Eurotiomycetes</taxon>
        <taxon>Eurotiomycetidae</taxon>
        <taxon>Onygenales</taxon>
        <taxon>Ajellomycetaceae</taxon>
        <taxon>Helicocarpus</taxon>
    </lineage>
</organism>
<feature type="chain" id="PRO_5013401274" evidence="1">
    <location>
        <begin position="19"/>
        <end position="108"/>
    </location>
</feature>
<dbReference type="AlphaFoldDB" id="A0A2B7XW40"/>